<organism evidence="2 3">
    <name type="scientific">Mortierella polycephala</name>
    <dbReference type="NCBI Taxonomy" id="41804"/>
    <lineage>
        <taxon>Eukaryota</taxon>
        <taxon>Fungi</taxon>
        <taxon>Fungi incertae sedis</taxon>
        <taxon>Mucoromycota</taxon>
        <taxon>Mortierellomycotina</taxon>
        <taxon>Mortierellomycetes</taxon>
        <taxon>Mortierellales</taxon>
        <taxon>Mortierellaceae</taxon>
        <taxon>Mortierella</taxon>
    </lineage>
</organism>
<name>A0A9P6PNJ5_9FUNG</name>
<evidence type="ECO:0000313" key="2">
    <source>
        <dbReference type="EMBL" id="KAG0250685.1"/>
    </source>
</evidence>
<gene>
    <name evidence="2" type="ORF">BG011_008180</name>
</gene>
<feature type="compositionally biased region" description="Low complexity" evidence="1">
    <location>
        <begin position="9"/>
        <end position="25"/>
    </location>
</feature>
<reference evidence="2" key="1">
    <citation type="journal article" date="2020" name="Fungal Divers.">
        <title>Resolving the Mortierellaceae phylogeny through synthesis of multi-gene phylogenetics and phylogenomics.</title>
        <authorList>
            <person name="Vandepol N."/>
            <person name="Liber J."/>
            <person name="Desiro A."/>
            <person name="Na H."/>
            <person name="Kennedy M."/>
            <person name="Barry K."/>
            <person name="Grigoriev I.V."/>
            <person name="Miller A.N."/>
            <person name="O'Donnell K."/>
            <person name="Stajich J.E."/>
            <person name="Bonito G."/>
        </authorList>
    </citation>
    <scope>NUCLEOTIDE SEQUENCE</scope>
    <source>
        <strain evidence="2">KOD948</strain>
    </source>
</reference>
<dbReference type="EMBL" id="JAAAJA010000660">
    <property type="protein sequence ID" value="KAG0250685.1"/>
    <property type="molecule type" value="Genomic_DNA"/>
</dbReference>
<comment type="caution">
    <text evidence="2">The sequence shown here is derived from an EMBL/GenBank/DDBJ whole genome shotgun (WGS) entry which is preliminary data.</text>
</comment>
<feature type="compositionally biased region" description="Low complexity" evidence="1">
    <location>
        <begin position="44"/>
        <end position="70"/>
    </location>
</feature>
<dbReference type="AlphaFoldDB" id="A0A9P6PNJ5"/>
<accession>A0A9P6PNJ5</accession>
<evidence type="ECO:0000256" key="1">
    <source>
        <dbReference type="SAM" id="MobiDB-lite"/>
    </source>
</evidence>
<protein>
    <submittedName>
        <fullName evidence="2">Uncharacterized protein</fullName>
    </submittedName>
</protein>
<feature type="region of interest" description="Disordered" evidence="1">
    <location>
        <begin position="99"/>
        <end position="127"/>
    </location>
</feature>
<proteinExistence type="predicted"/>
<feature type="compositionally biased region" description="Polar residues" evidence="1">
    <location>
        <begin position="102"/>
        <end position="111"/>
    </location>
</feature>
<feature type="region of interest" description="Disordered" evidence="1">
    <location>
        <begin position="1"/>
        <end position="85"/>
    </location>
</feature>
<keyword evidence="3" id="KW-1185">Reference proteome</keyword>
<dbReference type="Proteomes" id="UP000726737">
    <property type="component" value="Unassembled WGS sequence"/>
</dbReference>
<sequence>MDYEYQHPSYVSSFATTASTSAPESSSRRKSSYHTPKTPPAVPHHPYQQYNYQEQQYHDQYQQSRQYSQHRPQDHQYQEQQHIHHQNQYQEDVYMDIDPATVPSTQPSKQRPASLHKVPNREFDSYSPPPIMTAPIYSSDYVGFQGQAASQGENNNGYNHSVANGTSGTTAYEPHQQSYPPQLYQQQQQQPQQYYYEQYSTATSGHTVPALVDPGLPAQRGSITQRPVSQYYQDLPTTPILTVTPRSKRPKSLAAHEFVVGRLPARVQKTMY</sequence>
<dbReference type="OrthoDB" id="2434962at2759"/>
<evidence type="ECO:0000313" key="3">
    <source>
        <dbReference type="Proteomes" id="UP000726737"/>
    </source>
</evidence>